<dbReference type="EMBL" id="GGEC01086303">
    <property type="protein sequence ID" value="MBX66787.1"/>
    <property type="molecule type" value="Transcribed_RNA"/>
</dbReference>
<sequence>MHKTKIEL</sequence>
<proteinExistence type="predicted"/>
<accession>A0A2P2QIN7</accession>
<name>A0A2P2QIN7_RHIMU</name>
<reference evidence="1" key="1">
    <citation type="submission" date="2018-02" db="EMBL/GenBank/DDBJ databases">
        <title>Rhizophora mucronata_Transcriptome.</title>
        <authorList>
            <person name="Meera S.P."/>
            <person name="Sreeshan A."/>
            <person name="Augustine A."/>
        </authorList>
    </citation>
    <scope>NUCLEOTIDE SEQUENCE</scope>
    <source>
        <tissue evidence="1">Leaf</tissue>
    </source>
</reference>
<organism evidence="1">
    <name type="scientific">Rhizophora mucronata</name>
    <name type="common">Asiatic mangrove</name>
    <dbReference type="NCBI Taxonomy" id="61149"/>
    <lineage>
        <taxon>Eukaryota</taxon>
        <taxon>Viridiplantae</taxon>
        <taxon>Streptophyta</taxon>
        <taxon>Embryophyta</taxon>
        <taxon>Tracheophyta</taxon>
        <taxon>Spermatophyta</taxon>
        <taxon>Magnoliopsida</taxon>
        <taxon>eudicotyledons</taxon>
        <taxon>Gunneridae</taxon>
        <taxon>Pentapetalae</taxon>
        <taxon>rosids</taxon>
        <taxon>fabids</taxon>
        <taxon>Malpighiales</taxon>
        <taxon>Rhizophoraceae</taxon>
        <taxon>Rhizophora</taxon>
    </lineage>
</organism>
<evidence type="ECO:0000313" key="1">
    <source>
        <dbReference type="EMBL" id="MBX66787.1"/>
    </source>
</evidence>
<protein>
    <submittedName>
        <fullName evidence="1">Uncharacterized protein</fullName>
    </submittedName>
</protein>